<reference evidence="1" key="1">
    <citation type="journal article" date="2022" name="bioRxiv">
        <title>Population genetic analysis of Ophidiomyces ophidiicola, the causative agent of snake fungal disease, indicates recent introductions to the USA.</title>
        <authorList>
            <person name="Ladner J.T."/>
            <person name="Palmer J.M."/>
            <person name="Ettinger C.L."/>
            <person name="Stajich J.E."/>
            <person name="Farrell T.M."/>
            <person name="Glorioso B.M."/>
            <person name="Lawson B."/>
            <person name="Price S.J."/>
            <person name="Stengle A.G."/>
            <person name="Grear D.A."/>
            <person name="Lorch J.M."/>
        </authorList>
    </citation>
    <scope>NUCLEOTIDE SEQUENCE</scope>
    <source>
        <strain evidence="1">NWHC 24266-5</strain>
    </source>
</reference>
<organism evidence="1">
    <name type="scientific">Ophidiomyces ophidiicola</name>
    <dbReference type="NCBI Taxonomy" id="1387563"/>
    <lineage>
        <taxon>Eukaryota</taxon>
        <taxon>Fungi</taxon>
        <taxon>Dikarya</taxon>
        <taxon>Ascomycota</taxon>
        <taxon>Pezizomycotina</taxon>
        <taxon>Eurotiomycetes</taxon>
        <taxon>Eurotiomycetidae</taxon>
        <taxon>Onygenales</taxon>
        <taxon>Onygenaceae</taxon>
        <taxon>Ophidiomyces</taxon>
    </lineage>
</organism>
<evidence type="ECO:0000313" key="1">
    <source>
        <dbReference type="EMBL" id="KAI2386380.1"/>
    </source>
</evidence>
<accession>A0ACB8UWT4</accession>
<protein>
    <submittedName>
        <fullName evidence="1">Uncharacterized protein</fullName>
    </submittedName>
</protein>
<proteinExistence type="predicted"/>
<name>A0ACB8UWT4_9EURO</name>
<sequence length="304" mass="33297">MSLGAAGCVHQRTVSPGSSHLPVASLFVYPATLLLGSLYSFVSPTAKPLAPNLSSSTTAPDRPPTPVNYFANKSNIFNIYFVKIGWLWTTIAFVLILLTQPGFVNRRLDANERLRRAWQAIFRYALVTLAWVLTTQWCFGPAIIDRSFTATGGRCERLDANSPAPDSIMTAVACKLANGSWKGGHDVSGHAFMLVLASAFLVFELLGSSVAVSETLNSKDKPEIHQSTGTGQSENGQTSVRMVQNFVWAVAGLCWWMLLMTGIWFHTFIEKTSGLILALFAVYVIYILPRAIPLWRRTIGVPGI</sequence>
<comment type="caution">
    <text evidence="1">The sequence shown here is derived from an EMBL/GenBank/DDBJ whole genome shotgun (WGS) entry which is preliminary data.</text>
</comment>
<gene>
    <name evidence="1" type="ORF">LOY88_003576</name>
</gene>
<dbReference type="EMBL" id="JALBCA010000048">
    <property type="protein sequence ID" value="KAI2386380.1"/>
    <property type="molecule type" value="Genomic_DNA"/>
</dbReference>